<organism evidence="1 2">
    <name type="scientific">Sporosarcina psychrophila</name>
    <name type="common">Bacillus psychrophilus</name>
    <dbReference type="NCBI Taxonomy" id="1476"/>
    <lineage>
        <taxon>Bacteria</taxon>
        <taxon>Bacillati</taxon>
        <taxon>Bacillota</taxon>
        <taxon>Bacilli</taxon>
        <taxon>Bacillales</taxon>
        <taxon>Caryophanaceae</taxon>
        <taxon>Sporosarcina</taxon>
    </lineage>
</organism>
<comment type="caution">
    <text evidence="1">The sequence shown here is derived from an EMBL/GenBank/DDBJ whole genome shotgun (WGS) entry which is preliminary data.</text>
</comment>
<sequence>MSNKRGGLQRTYRSVQRIPETVQRTLGSLQPTLESVQQTGWSPTKLSLLAEELCSLPRSNMTVIRDITN</sequence>
<evidence type="ECO:0000313" key="1">
    <source>
        <dbReference type="EMBL" id="HJF30463.1"/>
    </source>
</evidence>
<reference evidence="1" key="2">
    <citation type="submission" date="2021-09" db="EMBL/GenBank/DDBJ databases">
        <authorList>
            <person name="Gilroy R."/>
        </authorList>
    </citation>
    <scope>NUCLEOTIDE SEQUENCE</scope>
    <source>
        <strain evidence="1">CHK171-7178</strain>
    </source>
</reference>
<dbReference type="AlphaFoldDB" id="A0A921KC40"/>
<protein>
    <submittedName>
        <fullName evidence="1">Uncharacterized protein</fullName>
    </submittedName>
</protein>
<dbReference type="EMBL" id="DYWT01000024">
    <property type="protein sequence ID" value="HJF30463.1"/>
    <property type="molecule type" value="Genomic_DNA"/>
</dbReference>
<reference evidence="1" key="1">
    <citation type="journal article" date="2021" name="PeerJ">
        <title>Extensive microbial diversity within the chicken gut microbiome revealed by metagenomics and culture.</title>
        <authorList>
            <person name="Gilroy R."/>
            <person name="Ravi A."/>
            <person name="Getino M."/>
            <person name="Pursley I."/>
            <person name="Horton D.L."/>
            <person name="Alikhan N.F."/>
            <person name="Baker D."/>
            <person name="Gharbi K."/>
            <person name="Hall N."/>
            <person name="Watson M."/>
            <person name="Adriaenssens E.M."/>
            <person name="Foster-Nyarko E."/>
            <person name="Jarju S."/>
            <person name="Secka A."/>
            <person name="Antonio M."/>
            <person name="Oren A."/>
            <person name="Chaudhuri R.R."/>
            <person name="La Ragione R."/>
            <person name="Hildebrand F."/>
            <person name="Pallen M.J."/>
        </authorList>
    </citation>
    <scope>NUCLEOTIDE SEQUENCE</scope>
    <source>
        <strain evidence="1">CHK171-7178</strain>
    </source>
</reference>
<proteinExistence type="predicted"/>
<dbReference type="Proteomes" id="UP000698173">
    <property type="component" value="Unassembled WGS sequence"/>
</dbReference>
<gene>
    <name evidence="1" type="ORF">K8V56_01630</name>
</gene>
<accession>A0A921KC40</accession>
<name>A0A921KC40_SPOPS</name>
<evidence type="ECO:0000313" key="2">
    <source>
        <dbReference type="Proteomes" id="UP000698173"/>
    </source>
</evidence>